<reference evidence="12" key="1">
    <citation type="submission" date="2007-03" db="EMBL/GenBank/DDBJ databases">
        <title>Annotation of Culex pipiens quinquefasciatus.</title>
        <authorList>
            <consortium name="The Broad Institute Genome Sequencing Platform"/>
            <person name="Atkinson P.W."/>
            <person name="Hemingway J."/>
            <person name="Christensen B.M."/>
            <person name="Higgs S."/>
            <person name="Kodira C."/>
            <person name="Hannick L."/>
            <person name="Megy K."/>
            <person name="O'Leary S."/>
            <person name="Pearson M."/>
            <person name="Haas B.J."/>
            <person name="Mauceli E."/>
            <person name="Wortman J.R."/>
            <person name="Lee N.H."/>
            <person name="Guigo R."/>
            <person name="Stanke M."/>
            <person name="Alvarado L."/>
            <person name="Amedeo P."/>
            <person name="Antoine C.H."/>
            <person name="Arensburger P."/>
            <person name="Bidwell S.L."/>
            <person name="Crawford M."/>
            <person name="Camaro F."/>
            <person name="Devon K."/>
            <person name="Engels R."/>
            <person name="Hammond M."/>
            <person name="Howarth C."/>
            <person name="Koehrsen M."/>
            <person name="Lawson D."/>
            <person name="Montgomery P."/>
            <person name="Nene V."/>
            <person name="Nusbaum C."/>
            <person name="Puiu D."/>
            <person name="Romero-Severson J."/>
            <person name="Severson D.W."/>
            <person name="Shumway M."/>
            <person name="Sisk P."/>
            <person name="Stolte C."/>
            <person name="Zeng Q."/>
            <person name="Eisenstadt E."/>
            <person name="Fraser-Liggett C."/>
            <person name="Strausberg R."/>
            <person name="Galagan J."/>
            <person name="Birren B."/>
            <person name="Collins F.H."/>
        </authorList>
    </citation>
    <scope>NUCLEOTIDE SEQUENCE [LARGE SCALE GENOMIC DNA]</scope>
    <source>
        <strain evidence="12">JHB</strain>
    </source>
</reference>
<evidence type="ECO:0000256" key="5">
    <source>
        <dbReference type="ARBA" id="ARBA00022842"/>
    </source>
</evidence>
<gene>
    <name evidence="13" type="primary">6045166</name>
    <name evidence="12" type="ORF">CpipJ_CPIJ011702</name>
</gene>
<keyword evidence="5" id="KW-0460">Magnesium</keyword>
<dbReference type="InterPro" id="IPR000941">
    <property type="entry name" value="Enolase"/>
</dbReference>
<dbReference type="EMBL" id="DS232199">
    <property type="protein sequence ID" value="EDS37203.1"/>
    <property type="molecule type" value="Genomic_DNA"/>
</dbReference>
<dbReference type="eggNOG" id="KOG2670">
    <property type="taxonomic scope" value="Eukaryota"/>
</dbReference>
<dbReference type="KEGG" id="cqu:CpipJ_CPIJ011702"/>
<reference evidence="13" key="2">
    <citation type="submission" date="2021-02" db="UniProtKB">
        <authorList>
            <consortium name="EnsemblMetazoa"/>
        </authorList>
    </citation>
    <scope>IDENTIFICATION</scope>
    <source>
        <strain evidence="13">JHB</strain>
    </source>
</reference>
<dbReference type="SMART" id="SM01193">
    <property type="entry name" value="Enolase_N"/>
    <property type="match status" value="1"/>
</dbReference>
<dbReference type="AlphaFoldDB" id="B0WYU3"/>
<dbReference type="PANTHER" id="PTHR11902:SF1">
    <property type="entry name" value="ENOLASE"/>
    <property type="match status" value="1"/>
</dbReference>
<dbReference type="GO" id="GO:0000015">
    <property type="term" value="C:phosphopyruvate hydratase complex"/>
    <property type="evidence" value="ECO:0007669"/>
    <property type="project" value="InterPro"/>
</dbReference>
<evidence type="ECO:0000313" key="12">
    <source>
        <dbReference type="EMBL" id="EDS37203.1"/>
    </source>
</evidence>
<dbReference type="InParanoid" id="B0WYU3"/>
<evidence type="ECO:0000256" key="6">
    <source>
        <dbReference type="ARBA" id="ARBA00023152"/>
    </source>
</evidence>
<evidence type="ECO:0000256" key="3">
    <source>
        <dbReference type="ARBA" id="ARBA00012058"/>
    </source>
</evidence>
<dbReference type="GO" id="GO:0006096">
    <property type="term" value="P:glycolytic process"/>
    <property type="evidence" value="ECO:0007669"/>
    <property type="project" value="UniProtKB-UniPathway"/>
</dbReference>
<evidence type="ECO:0000313" key="13">
    <source>
        <dbReference type="EnsemblMetazoa" id="CPIJ011702-PA"/>
    </source>
</evidence>
<keyword evidence="6" id="KW-0324">Glycolysis</keyword>
<dbReference type="Gene3D" id="3.30.390.10">
    <property type="entry name" value="Enolase-like, N-terminal domain"/>
    <property type="match status" value="1"/>
</dbReference>
<evidence type="ECO:0000256" key="8">
    <source>
        <dbReference type="ARBA" id="ARBA00031125"/>
    </source>
</evidence>
<accession>B0WYU3</accession>
<name>B0WYU3_CULQU</name>
<dbReference type="GO" id="GO:0004634">
    <property type="term" value="F:phosphopyruvate hydratase activity"/>
    <property type="evidence" value="ECO:0007669"/>
    <property type="project" value="UniProtKB-EC"/>
</dbReference>
<evidence type="ECO:0000256" key="7">
    <source>
        <dbReference type="ARBA" id="ARBA00023239"/>
    </source>
</evidence>
<dbReference type="VEuPathDB" id="VectorBase:CPIJ011702"/>
<dbReference type="Proteomes" id="UP000002320">
    <property type="component" value="Unassembled WGS sequence"/>
</dbReference>
<dbReference type="STRING" id="7176.B0WYU3"/>
<keyword evidence="7" id="KW-0456">Lyase</keyword>
<dbReference type="InterPro" id="IPR020810">
    <property type="entry name" value="Enolase_C"/>
</dbReference>
<dbReference type="GO" id="GO:0000287">
    <property type="term" value="F:magnesium ion binding"/>
    <property type="evidence" value="ECO:0007669"/>
    <property type="project" value="InterPro"/>
</dbReference>
<feature type="domain" description="Enolase N-terminal" evidence="11">
    <location>
        <begin position="2"/>
        <end position="96"/>
    </location>
</feature>
<dbReference type="Pfam" id="PF00113">
    <property type="entry name" value="Enolase_C"/>
    <property type="match status" value="1"/>
</dbReference>
<dbReference type="InterPro" id="IPR036849">
    <property type="entry name" value="Enolase-like_C_sf"/>
</dbReference>
<dbReference type="VEuPathDB" id="VectorBase:CQUJHB016595"/>
<evidence type="ECO:0000256" key="4">
    <source>
        <dbReference type="ARBA" id="ARBA00017068"/>
    </source>
</evidence>
<comment type="similarity">
    <text evidence="2">Belongs to the enolase family.</text>
</comment>
<dbReference type="PANTHER" id="PTHR11902">
    <property type="entry name" value="ENOLASE"/>
    <property type="match status" value="1"/>
</dbReference>
<dbReference type="EC" id="4.2.1.11" evidence="3"/>
<dbReference type="Gene3D" id="3.20.20.120">
    <property type="entry name" value="Enolase-like C-terminal domain"/>
    <property type="match status" value="1"/>
</dbReference>
<dbReference type="UniPathway" id="UPA00109">
    <property type="reaction ID" value="UER00187"/>
</dbReference>
<keyword evidence="14" id="KW-1185">Reference proteome</keyword>
<sequence>MEGFKRNATYRTRLAYQMARRRTSSTQKALENINKLISPAVMAFGLCVTQQKEIDELMLRLDGTKNKSKLGANAILGVSRVQGCHADNKLQEFMILPTGGSFFTEAMKICTEVYHPLKNVIKAKFGLDATTVGDEGGFAPNILEHKEALNLIKHAIAKAGYTGRVEIGIDVAASEFQKDGKYNLDFKNPKSARAPGCRRTLSRHVPGLD</sequence>
<evidence type="ECO:0000256" key="1">
    <source>
        <dbReference type="ARBA" id="ARBA00005031"/>
    </source>
</evidence>
<dbReference type="HOGENOM" id="CLU_1316572_0_0_1"/>
<dbReference type="EnsemblMetazoa" id="CPIJ011702-RA">
    <property type="protein sequence ID" value="CPIJ011702-PA"/>
    <property type="gene ID" value="CPIJ011702"/>
</dbReference>
<dbReference type="InterPro" id="IPR029017">
    <property type="entry name" value="Enolase-like_N"/>
</dbReference>
<protein>
    <recommendedName>
        <fullName evidence="4">Enolase</fullName>
        <ecNumber evidence="3">4.2.1.11</ecNumber>
    </recommendedName>
    <alternativeName>
        <fullName evidence="8">2-phospho-D-glycerate hydro-lyase</fullName>
    </alternativeName>
    <alternativeName>
        <fullName evidence="9">2-phosphoglycerate dehydratase</fullName>
    </alternativeName>
</protein>
<evidence type="ECO:0000256" key="9">
    <source>
        <dbReference type="ARBA" id="ARBA00032132"/>
    </source>
</evidence>
<dbReference type="InterPro" id="IPR020811">
    <property type="entry name" value="Enolase_N"/>
</dbReference>
<evidence type="ECO:0000259" key="10">
    <source>
        <dbReference type="SMART" id="SM01192"/>
    </source>
</evidence>
<evidence type="ECO:0000259" key="11">
    <source>
        <dbReference type="SMART" id="SM01193"/>
    </source>
</evidence>
<organism>
    <name type="scientific">Culex quinquefasciatus</name>
    <name type="common">Southern house mosquito</name>
    <name type="synonym">Culex pungens</name>
    <dbReference type="NCBI Taxonomy" id="7176"/>
    <lineage>
        <taxon>Eukaryota</taxon>
        <taxon>Metazoa</taxon>
        <taxon>Ecdysozoa</taxon>
        <taxon>Arthropoda</taxon>
        <taxon>Hexapoda</taxon>
        <taxon>Insecta</taxon>
        <taxon>Pterygota</taxon>
        <taxon>Neoptera</taxon>
        <taxon>Endopterygota</taxon>
        <taxon>Diptera</taxon>
        <taxon>Nematocera</taxon>
        <taxon>Culicoidea</taxon>
        <taxon>Culicidae</taxon>
        <taxon>Culicinae</taxon>
        <taxon>Culicini</taxon>
        <taxon>Culex</taxon>
        <taxon>Culex</taxon>
    </lineage>
</organism>
<comment type="pathway">
    <text evidence="1">Carbohydrate degradation; glycolysis; pyruvate from D-glyceraldehyde 3-phosphate: step 4/5.</text>
</comment>
<dbReference type="Pfam" id="PF03952">
    <property type="entry name" value="Enolase_N"/>
    <property type="match status" value="1"/>
</dbReference>
<evidence type="ECO:0000256" key="2">
    <source>
        <dbReference type="ARBA" id="ARBA00009604"/>
    </source>
</evidence>
<dbReference type="OrthoDB" id="1739814at2759"/>
<dbReference type="OMA" id="TTIRLMC"/>
<dbReference type="SUPFAM" id="SSF51604">
    <property type="entry name" value="Enolase C-terminal domain-like"/>
    <property type="match status" value="1"/>
</dbReference>
<evidence type="ECO:0000313" key="14">
    <source>
        <dbReference type="Proteomes" id="UP000002320"/>
    </source>
</evidence>
<dbReference type="SUPFAM" id="SSF54826">
    <property type="entry name" value="Enolase N-terminal domain-like"/>
    <property type="match status" value="1"/>
</dbReference>
<feature type="domain" description="Enolase C-terminal TIM barrel" evidence="10">
    <location>
        <begin position="73"/>
        <end position="205"/>
    </location>
</feature>
<dbReference type="SMART" id="SM01192">
    <property type="entry name" value="Enolase_C"/>
    <property type="match status" value="1"/>
</dbReference>
<proteinExistence type="inferred from homology"/>